<proteinExistence type="inferred from homology"/>
<keyword evidence="3" id="KW-0645">Protease</keyword>
<dbReference type="AlphaFoldDB" id="Q0ASH1"/>
<feature type="signal peptide" evidence="9">
    <location>
        <begin position="1"/>
        <end position="22"/>
    </location>
</feature>
<comment type="similarity">
    <text evidence="2">Belongs to the peptidase M13 family.</text>
</comment>
<keyword evidence="13" id="KW-1185">Reference proteome</keyword>
<dbReference type="MEROPS" id="M13.009"/>
<dbReference type="RefSeq" id="WP_011642413.1">
    <property type="nucleotide sequence ID" value="NC_008347.1"/>
</dbReference>
<keyword evidence="5 12" id="KW-0378">Hydrolase</keyword>
<dbReference type="GO" id="GO:0005886">
    <property type="term" value="C:plasma membrane"/>
    <property type="evidence" value="ECO:0007669"/>
    <property type="project" value="TreeGrafter"/>
</dbReference>
<name>Q0ASH1_MARMM</name>
<evidence type="ECO:0000256" key="2">
    <source>
        <dbReference type="ARBA" id="ARBA00007357"/>
    </source>
</evidence>
<dbReference type="InterPro" id="IPR000718">
    <property type="entry name" value="Peptidase_M13"/>
</dbReference>
<dbReference type="Gene3D" id="1.10.1380.10">
    <property type="entry name" value="Neutral endopeptidase , domain2"/>
    <property type="match status" value="1"/>
</dbReference>
<accession>Q0ASH1</accession>
<dbReference type="Pfam" id="PF05649">
    <property type="entry name" value="Peptidase_M13_N"/>
    <property type="match status" value="1"/>
</dbReference>
<dbReference type="InterPro" id="IPR008753">
    <property type="entry name" value="Peptidase_M13_N"/>
</dbReference>
<evidence type="ECO:0000256" key="7">
    <source>
        <dbReference type="ARBA" id="ARBA00023049"/>
    </source>
</evidence>
<dbReference type="PANTHER" id="PTHR11733:SF167">
    <property type="entry name" value="FI17812P1-RELATED"/>
    <property type="match status" value="1"/>
</dbReference>
<evidence type="ECO:0000259" key="10">
    <source>
        <dbReference type="Pfam" id="PF01431"/>
    </source>
</evidence>
<dbReference type="Gene3D" id="3.40.390.10">
    <property type="entry name" value="Collagenase (Catalytic Domain)"/>
    <property type="match status" value="1"/>
</dbReference>
<dbReference type="GO" id="GO:0016485">
    <property type="term" value="P:protein processing"/>
    <property type="evidence" value="ECO:0007669"/>
    <property type="project" value="TreeGrafter"/>
</dbReference>
<dbReference type="STRING" id="394221.Mmar10_0473"/>
<reference evidence="12 13" key="1">
    <citation type="submission" date="2006-08" db="EMBL/GenBank/DDBJ databases">
        <title>Complete sequence of Maricaulis maris MCS10.</title>
        <authorList>
            <consortium name="US DOE Joint Genome Institute"/>
            <person name="Copeland A."/>
            <person name="Lucas S."/>
            <person name="Lapidus A."/>
            <person name="Barry K."/>
            <person name="Detter J.C."/>
            <person name="Glavina del Rio T."/>
            <person name="Hammon N."/>
            <person name="Israni S."/>
            <person name="Dalin E."/>
            <person name="Tice H."/>
            <person name="Pitluck S."/>
            <person name="Saunders E."/>
            <person name="Brettin T."/>
            <person name="Bruce D."/>
            <person name="Han C."/>
            <person name="Tapia R."/>
            <person name="Gilna P."/>
            <person name="Schmutz J."/>
            <person name="Larimer F."/>
            <person name="Land M."/>
            <person name="Hauser L."/>
            <person name="Kyrpides N."/>
            <person name="Mikhailova N."/>
            <person name="Viollier P."/>
            <person name="Stephens C."/>
            <person name="Richardson P."/>
        </authorList>
    </citation>
    <scope>NUCLEOTIDE SEQUENCE [LARGE SCALE GENOMIC DNA]</scope>
    <source>
        <strain evidence="12 13">MCS10</strain>
    </source>
</reference>
<keyword evidence="9" id="KW-0732">Signal</keyword>
<dbReference type="EMBL" id="CP000449">
    <property type="protein sequence ID" value="ABI64766.1"/>
    <property type="molecule type" value="Genomic_DNA"/>
</dbReference>
<dbReference type="GO" id="GO:0004222">
    <property type="term" value="F:metalloendopeptidase activity"/>
    <property type="evidence" value="ECO:0007669"/>
    <property type="project" value="UniProtKB-EC"/>
</dbReference>
<dbReference type="Pfam" id="PF01431">
    <property type="entry name" value="Peptidase_M13"/>
    <property type="match status" value="1"/>
</dbReference>
<evidence type="ECO:0000256" key="9">
    <source>
        <dbReference type="SAM" id="SignalP"/>
    </source>
</evidence>
<dbReference type="InterPro" id="IPR018497">
    <property type="entry name" value="Peptidase_M13_C"/>
</dbReference>
<gene>
    <name evidence="12" type="ordered locus">Mmar10_0473</name>
</gene>
<comment type="cofactor">
    <cofactor evidence="1">
        <name>Zn(2+)</name>
        <dbReference type="ChEBI" id="CHEBI:29105"/>
    </cofactor>
</comment>
<dbReference type="OrthoDB" id="9775677at2"/>
<feature type="compositionally biased region" description="Low complexity" evidence="8">
    <location>
        <begin position="20"/>
        <end position="34"/>
    </location>
</feature>
<dbReference type="GO" id="GO:0046872">
    <property type="term" value="F:metal ion binding"/>
    <property type="evidence" value="ECO:0007669"/>
    <property type="project" value="UniProtKB-KW"/>
</dbReference>
<dbReference type="InterPro" id="IPR024079">
    <property type="entry name" value="MetalloPept_cat_dom_sf"/>
</dbReference>
<feature type="region of interest" description="Disordered" evidence="8">
    <location>
        <begin position="19"/>
        <end position="50"/>
    </location>
</feature>
<dbReference type="EC" id="3.4.24.71" evidence="12"/>
<dbReference type="InterPro" id="IPR042089">
    <property type="entry name" value="Peptidase_M13_dom_2"/>
</dbReference>
<keyword evidence="7" id="KW-0482">Metalloprotease</keyword>
<feature type="domain" description="Peptidase M13 C-terminal" evidence="10">
    <location>
        <begin position="489"/>
        <end position="692"/>
    </location>
</feature>
<feature type="domain" description="Peptidase M13 N-terminal" evidence="11">
    <location>
        <begin position="63"/>
        <end position="437"/>
    </location>
</feature>
<dbReference type="CDD" id="cd08662">
    <property type="entry name" value="M13"/>
    <property type="match status" value="1"/>
</dbReference>
<evidence type="ECO:0000256" key="4">
    <source>
        <dbReference type="ARBA" id="ARBA00022723"/>
    </source>
</evidence>
<dbReference type="PROSITE" id="PS51257">
    <property type="entry name" value="PROKAR_LIPOPROTEIN"/>
    <property type="match status" value="1"/>
</dbReference>
<dbReference type="PRINTS" id="PR00786">
    <property type="entry name" value="NEPRILYSIN"/>
</dbReference>
<evidence type="ECO:0000259" key="11">
    <source>
        <dbReference type="Pfam" id="PF05649"/>
    </source>
</evidence>
<evidence type="ECO:0000256" key="3">
    <source>
        <dbReference type="ARBA" id="ARBA00022670"/>
    </source>
</evidence>
<dbReference type="eggNOG" id="COG3590">
    <property type="taxonomic scope" value="Bacteria"/>
</dbReference>
<dbReference type="Proteomes" id="UP000001964">
    <property type="component" value="Chromosome"/>
</dbReference>
<dbReference type="HOGENOM" id="CLU_006187_7_2_5"/>
<dbReference type="PANTHER" id="PTHR11733">
    <property type="entry name" value="ZINC METALLOPROTEASE FAMILY M13 NEPRILYSIN-RELATED"/>
    <property type="match status" value="1"/>
</dbReference>
<keyword evidence="4" id="KW-0479">Metal-binding</keyword>
<dbReference type="KEGG" id="mmr:Mmar10_0473"/>
<evidence type="ECO:0000256" key="1">
    <source>
        <dbReference type="ARBA" id="ARBA00001947"/>
    </source>
</evidence>
<feature type="chain" id="PRO_5004168467" evidence="9">
    <location>
        <begin position="23"/>
        <end position="695"/>
    </location>
</feature>
<organism evidence="12 13">
    <name type="scientific">Maricaulis maris (strain MCS10)</name>
    <name type="common">Caulobacter maris</name>
    <dbReference type="NCBI Taxonomy" id="394221"/>
    <lineage>
        <taxon>Bacteria</taxon>
        <taxon>Pseudomonadati</taxon>
        <taxon>Pseudomonadota</taxon>
        <taxon>Alphaproteobacteria</taxon>
        <taxon>Maricaulales</taxon>
        <taxon>Maricaulaceae</taxon>
        <taxon>Maricaulis</taxon>
    </lineage>
</organism>
<dbReference type="SUPFAM" id="SSF55486">
    <property type="entry name" value="Metalloproteases ('zincins'), catalytic domain"/>
    <property type="match status" value="1"/>
</dbReference>
<dbReference type="PROSITE" id="PS51885">
    <property type="entry name" value="NEPRILYSIN"/>
    <property type="match status" value="1"/>
</dbReference>
<evidence type="ECO:0000313" key="12">
    <source>
        <dbReference type="EMBL" id="ABI64766.1"/>
    </source>
</evidence>
<protein>
    <submittedName>
        <fullName evidence="12">Endothelin-converting enzyme, Metallo peptidase, MEROPS family M13</fullName>
        <ecNumber evidence="12">3.4.24.71</ecNumber>
    </submittedName>
</protein>
<evidence type="ECO:0000313" key="13">
    <source>
        <dbReference type="Proteomes" id="UP000001964"/>
    </source>
</evidence>
<evidence type="ECO:0000256" key="6">
    <source>
        <dbReference type="ARBA" id="ARBA00022833"/>
    </source>
</evidence>
<evidence type="ECO:0000256" key="8">
    <source>
        <dbReference type="SAM" id="MobiDB-lite"/>
    </source>
</evidence>
<keyword evidence="6" id="KW-0862">Zinc</keyword>
<sequence precursor="true">MKKLLLTSACVALMAACSPATETPETDTGTTEAAMPETSQPAGSPDLGSWGVEIEHVSDSVAPGDDFNRYVNEGWLDSTELPQGFSSFGGFTELYLRSEERVEGIIQEAVAANAEAGTLQQQVGDLYASYMDTDTLAARGLEPARPMLNSIAEAQSHDDIATLMGSPGTASIFGAGVGRDPGNPQRYIVSVSQSGLGLPDKSYYERDDETFVGYRDAYVAYMTDVFEMIGMDNAAERAQGVLDLETRIAQIHWTRAESRDRVRTYNLMSTDDLVASAPGFPWGAFMTALEYENETEVVVRQDTAIQSLATLFTEIPVEAWQDYLSFRYMSSNQNLLTPEFYERSFDFYSRTLRGTEEPRARDRRGIQYVNGNLGQAIGQIYVEQYFPPEHKAQMEELVEYLRRALRERIETLEWMDDETRVQAFDKLEKFLPKIGYPDIWPDYSAIEIRSDDLFGNSQRVAEWFRADSRSRLGSPIREWEWFMSPQTVNAYYSSTANEIVFPAAILQGPFFDPYADAAVNFGGIGAVIGHEMGHGFDDQGSQSDGDGVLRNWWTDTSRENFDGLTNQIVAQYDGFSPVEGQSVDGRLTLGENIGDIGGLSMAHRAYQMYLADNGGEAEVLDGFTGDQRFFMAWAQVWRNVRTEDSLRAQLLSDPHSPAQYRINGVVRNNDAWYEAFGVTEDHELYLAPEDRVSIW</sequence>
<evidence type="ECO:0000256" key="5">
    <source>
        <dbReference type="ARBA" id="ARBA00022801"/>
    </source>
</evidence>